<evidence type="ECO:0000256" key="1">
    <source>
        <dbReference type="SAM" id="Phobius"/>
    </source>
</evidence>
<dbReference type="Gene3D" id="1.20.1640.10">
    <property type="entry name" value="Multidrug efflux transporter AcrB transmembrane domain"/>
    <property type="match status" value="2"/>
</dbReference>
<feature type="transmembrane region" description="Helical" evidence="1">
    <location>
        <begin position="535"/>
        <end position="561"/>
    </location>
</feature>
<keyword evidence="1" id="KW-0812">Transmembrane</keyword>
<dbReference type="Gene3D" id="3.30.2090.10">
    <property type="entry name" value="Multidrug efflux transporter AcrB TolC docking domain, DN and DC subdomains"/>
    <property type="match status" value="2"/>
</dbReference>
<accession>A0A1Y1SBX4</accession>
<feature type="transmembrane region" description="Helical" evidence="1">
    <location>
        <begin position="436"/>
        <end position="457"/>
    </location>
</feature>
<dbReference type="SUPFAM" id="SSF82693">
    <property type="entry name" value="Multidrug efflux transporter AcrB pore domain, PN1, PN2, PC1 and PC2 subdomains"/>
    <property type="match status" value="2"/>
</dbReference>
<dbReference type="EMBL" id="AQQV01000003">
    <property type="protein sequence ID" value="ORE86150.1"/>
    <property type="molecule type" value="Genomic_DNA"/>
</dbReference>
<keyword evidence="3" id="KW-1185">Reference proteome</keyword>
<comment type="caution">
    <text evidence="2">The sequence shown here is derived from an EMBL/GenBank/DDBJ whole genome shotgun (WGS) entry which is preliminary data.</text>
</comment>
<dbReference type="Gene3D" id="3.30.70.1320">
    <property type="entry name" value="Multidrug efflux transporter AcrB pore domain like"/>
    <property type="match status" value="1"/>
</dbReference>
<protein>
    <submittedName>
        <fullName evidence="2">Acriflavin resistance protein</fullName>
    </submittedName>
</protein>
<reference evidence="2 3" key="1">
    <citation type="submission" date="2013-04" db="EMBL/GenBank/DDBJ databases">
        <title>Oceanococcus atlanticus 22II-S10r2 Genome Sequencing.</title>
        <authorList>
            <person name="Lai Q."/>
            <person name="Li G."/>
            <person name="Shao Z."/>
        </authorList>
    </citation>
    <scope>NUCLEOTIDE SEQUENCE [LARGE SCALE GENOMIC DNA]</scope>
    <source>
        <strain evidence="2 3">22II-S10r2</strain>
    </source>
</reference>
<feature type="transmembrane region" description="Helical" evidence="1">
    <location>
        <begin position="1003"/>
        <end position="1029"/>
    </location>
</feature>
<dbReference type="InterPro" id="IPR027463">
    <property type="entry name" value="AcrB_DN_DC_subdom"/>
</dbReference>
<sequence length="1048" mass="114546">MNESDAAGRHRNDLIGQFAQHPVACNLLMVMMLMAGLWGLSKLNTQLFPTFSIDYINIVVPWSGASAEDVEEAVVNVIEDKVRNIAGVREMTSVSKRGWGGVWLRFETGTNLNAAADEVDQAITGIRNLPQDAEDPVITILENRELISRLVVTGSESLAELRPIARRMEQELLAKGIAEIRIIGLPEEEIAIQVERQTLHELGLSLPDIAARVRSQSQDVPAGELGQADISRELRAVEKRRSELGFERLPLYSQADGSVLTLGDVATVSRRARDGSLTMRMNGQTAVELALYRSSTDDTLDMARTVDSWLADFRQQIPPGFEISVYDEQWKPLQERISLMVKNGASGLVLVVLILFVFLTGRVAFWVTVGIPVSFMATLMVLYLIGGSIDMISLFALIMALGIIVDDAIVVGEDALTHYQQGGAPLQAAEGGARRMFWPVISSSLTTIAAFLPLMLIGDYIGAILGAIPWVIVCVIIASLIESFLILPGHLRHAFVGQHHRPESALRGRLNAAFDRFRDEIFRPVIRHALNHRRLVVAGALSSLMLVFGLMAGGRIGFVFFPTPEVNMLIANAGFAAGTPRERMSGYMAEIEAQIRATDEALGGGLVRTAVTRLGMAIQPGTNFTRTGDQYAHIQIELLESDHRDVRNTQFIQELESRVVRRPEMDSFGVFEPSLGPPGRDLEIRISGHDATALKQAALELTEVLSATPGVAGVEDDTPYGREQVIFELNPVGKALGLSTADIGKQLRASFEGEIVQIIQIAGDEVEVRVTGADAERDHLRGLDSLPIRLPSGQTAPLGNLVDLHARRGFERLRHAGGQLAIKVTGDVIESIANANLIRADLQSKVLPELATRYPVQFAFTGQAEDQAATLGDMQRGLIYGLAMIYLVLAWVFGSYGWPLVVMSIIPFGLVGALFGHWLMGLDLTILSLFGFFGLSGIVVNDSIILVAFYKELREKGLEVQEALIEASCQRLRAVMLTSLTTIAGLTPLMFETSLQARFMIPMATSITFGLAFATALVLILVPTLLSLYEQAVSRWPRRAEAAISEQR</sequence>
<dbReference type="STRING" id="1317117.ATO7_12673"/>
<dbReference type="RefSeq" id="WP_083562279.1">
    <property type="nucleotide sequence ID" value="NZ_AQQV01000003.1"/>
</dbReference>
<feature type="transmembrane region" description="Helical" evidence="1">
    <location>
        <begin position="365"/>
        <end position="385"/>
    </location>
</feature>
<dbReference type="InterPro" id="IPR001036">
    <property type="entry name" value="Acrflvin-R"/>
</dbReference>
<dbReference type="SUPFAM" id="SSF82714">
    <property type="entry name" value="Multidrug efflux transporter AcrB TolC docking domain, DN and DC subdomains"/>
    <property type="match status" value="2"/>
</dbReference>
<dbReference type="PANTHER" id="PTHR32063:SF33">
    <property type="entry name" value="RND SUPERFAMILY EFFLUX PUMP PERMEASE COMPONENT"/>
    <property type="match status" value="1"/>
</dbReference>
<feature type="transmembrane region" description="Helical" evidence="1">
    <location>
        <begin position="926"/>
        <end position="950"/>
    </location>
</feature>
<dbReference type="SUPFAM" id="SSF82866">
    <property type="entry name" value="Multidrug efflux transporter AcrB transmembrane domain"/>
    <property type="match status" value="2"/>
</dbReference>
<feature type="transmembrane region" description="Helical" evidence="1">
    <location>
        <begin position="900"/>
        <end position="920"/>
    </location>
</feature>
<evidence type="ECO:0000313" key="3">
    <source>
        <dbReference type="Proteomes" id="UP000192342"/>
    </source>
</evidence>
<name>A0A1Y1SBX4_9GAMM</name>
<dbReference type="Proteomes" id="UP000192342">
    <property type="component" value="Unassembled WGS sequence"/>
</dbReference>
<keyword evidence="1" id="KW-1133">Transmembrane helix</keyword>
<evidence type="ECO:0000313" key="2">
    <source>
        <dbReference type="EMBL" id="ORE86150.1"/>
    </source>
</evidence>
<organism evidence="2 3">
    <name type="scientific">Oceanococcus atlanticus</name>
    <dbReference type="NCBI Taxonomy" id="1317117"/>
    <lineage>
        <taxon>Bacteria</taxon>
        <taxon>Pseudomonadati</taxon>
        <taxon>Pseudomonadota</taxon>
        <taxon>Gammaproteobacteria</taxon>
        <taxon>Chromatiales</taxon>
        <taxon>Oceanococcaceae</taxon>
        <taxon>Oceanococcus</taxon>
    </lineage>
</organism>
<feature type="transmembrane region" description="Helical" evidence="1">
    <location>
        <begin position="463"/>
        <end position="487"/>
    </location>
</feature>
<dbReference type="GO" id="GO:0005886">
    <property type="term" value="C:plasma membrane"/>
    <property type="evidence" value="ECO:0007669"/>
    <property type="project" value="TreeGrafter"/>
</dbReference>
<dbReference type="GO" id="GO:0042910">
    <property type="term" value="F:xenobiotic transmembrane transporter activity"/>
    <property type="evidence" value="ECO:0007669"/>
    <property type="project" value="TreeGrafter"/>
</dbReference>
<keyword evidence="1" id="KW-0472">Membrane</keyword>
<dbReference type="AlphaFoldDB" id="A0A1Y1SBX4"/>
<dbReference type="PRINTS" id="PR00702">
    <property type="entry name" value="ACRIFLAVINRP"/>
</dbReference>
<dbReference type="PANTHER" id="PTHR32063">
    <property type="match status" value="1"/>
</dbReference>
<dbReference type="OrthoDB" id="5287122at2"/>
<dbReference type="Pfam" id="PF00873">
    <property type="entry name" value="ACR_tran"/>
    <property type="match status" value="1"/>
</dbReference>
<proteinExistence type="predicted"/>
<dbReference type="Gene3D" id="3.30.70.1440">
    <property type="entry name" value="Multidrug efflux transporter AcrB pore domain"/>
    <property type="match status" value="1"/>
</dbReference>
<dbReference type="Gene3D" id="3.30.70.1430">
    <property type="entry name" value="Multidrug efflux transporter AcrB pore domain"/>
    <property type="match status" value="2"/>
</dbReference>
<feature type="transmembrane region" description="Helical" evidence="1">
    <location>
        <begin position="877"/>
        <end position="893"/>
    </location>
</feature>
<gene>
    <name evidence="2" type="ORF">ATO7_12673</name>
</gene>
<feature type="transmembrane region" description="Helical" evidence="1">
    <location>
        <begin position="20"/>
        <end position="40"/>
    </location>
</feature>
<feature type="transmembrane region" description="Helical" evidence="1">
    <location>
        <begin position="339"/>
        <end position="359"/>
    </location>
</feature>